<dbReference type="Proteomes" id="UP000537260">
    <property type="component" value="Unassembled WGS sequence"/>
</dbReference>
<sequence>MEPNVVQLPLPDEPVVALDGTEPWLTTEPELGELSPET</sequence>
<reference evidence="2 3" key="1">
    <citation type="submission" date="2020-07" db="EMBL/GenBank/DDBJ databases">
        <title>Sequencing the genomes of 1000 actinobacteria strains.</title>
        <authorList>
            <person name="Klenk H.-P."/>
        </authorList>
    </citation>
    <scope>NUCLEOTIDE SEQUENCE [LARGE SCALE GENOMIC DNA]</scope>
    <source>
        <strain evidence="2 3">LI1</strain>
    </source>
</reference>
<feature type="region of interest" description="Disordered" evidence="1">
    <location>
        <begin position="17"/>
        <end position="38"/>
    </location>
</feature>
<organism evidence="2 3">
    <name type="scientific">Glaciibacter psychrotolerans</name>
    <dbReference type="NCBI Taxonomy" id="670054"/>
    <lineage>
        <taxon>Bacteria</taxon>
        <taxon>Bacillati</taxon>
        <taxon>Actinomycetota</taxon>
        <taxon>Actinomycetes</taxon>
        <taxon>Micrococcales</taxon>
        <taxon>Microbacteriaceae</taxon>
        <taxon>Glaciibacter</taxon>
    </lineage>
</organism>
<evidence type="ECO:0000313" key="2">
    <source>
        <dbReference type="EMBL" id="NYJ19616.1"/>
    </source>
</evidence>
<evidence type="ECO:0000256" key="1">
    <source>
        <dbReference type="SAM" id="MobiDB-lite"/>
    </source>
</evidence>
<protein>
    <submittedName>
        <fullName evidence="2">Uncharacterized protein</fullName>
    </submittedName>
</protein>
<name>A0A7Z0EDF1_9MICO</name>
<evidence type="ECO:0000313" key="3">
    <source>
        <dbReference type="Proteomes" id="UP000537260"/>
    </source>
</evidence>
<proteinExistence type="predicted"/>
<gene>
    <name evidence="2" type="ORF">HNR05_001407</name>
</gene>
<comment type="caution">
    <text evidence="2">The sequence shown here is derived from an EMBL/GenBank/DDBJ whole genome shotgun (WGS) entry which is preliminary data.</text>
</comment>
<dbReference type="AlphaFoldDB" id="A0A7Z0EDF1"/>
<keyword evidence="3" id="KW-1185">Reference proteome</keyword>
<dbReference type="EMBL" id="JACCFM010000001">
    <property type="protein sequence ID" value="NYJ19616.1"/>
    <property type="molecule type" value="Genomic_DNA"/>
</dbReference>
<accession>A0A7Z0EDF1</accession>